<keyword evidence="2" id="KW-1133">Transmembrane helix</keyword>
<evidence type="ECO:0000256" key="2">
    <source>
        <dbReference type="SAM" id="Phobius"/>
    </source>
</evidence>
<name>A0A840URK1_9BACT</name>
<dbReference type="InterPro" id="IPR038354">
    <property type="entry name" value="VKOR_sf"/>
</dbReference>
<dbReference type="Gene3D" id="1.20.1440.130">
    <property type="entry name" value="VKOR domain"/>
    <property type="match status" value="1"/>
</dbReference>
<feature type="transmembrane region" description="Helical" evidence="2">
    <location>
        <begin position="120"/>
        <end position="138"/>
    </location>
</feature>
<gene>
    <name evidence="3" type="ORF">HNQ81_001172</name>
</gene>
<feature type="region of interest" description="Disordered" evidence="1">
    <location>
        <begin position="286"/>
        <end position="334"/>
    </location>
</feature>
<organism evidence="3 4">
    <name type="scientific">Desulfoprunum benzoelyticum</name>
    <dbReference type="NCBI Taxonomy" id="1506996"/>
    <lineage>
        <taxon>Bacteria</taxon>
        <taxon>Pseudomonadati</taxon>
        <taxon>Thermodesulfobacteriota</taxon>
        <taxon>Desulfobulbia</taxon>
        <taxon>Desulfobulbales</taxon>
        <taxon>Desulfobulbaceae</taxon>
        <taxon>Desulfoprunum</taxon>
    </lineage>
</organism>
<evidence type="ECO:0000256" key="1">
    <source>
        <dbReference type="SAM" id="MobiDB-lite"/>
    </source>
</evidence>
<protein>
    <submittedName>
        <fullName evidence="3">Putative membrane protein</fullName>
    </submittedName>
</protein>
<reference evidence="3 4" key="1">
    <citation type="submission" date="2020-08" db="EMBL/GenBank/DDBJ databases">
        <title>Genomic Encyclopedia of Type Strains, Phase IV (KMG-IV): sequencing the most valuable type-strain genomes for metagenomic binning, comparative biology and taxonomic classification.</title>
        <authorList>
            <person name="Goeker M."/>
        </authorList>
    </citation>
    <scope>NUCLEOTIDE SEQUENCE [LARGE SCALE GENOMIC DNA]</scope>
    <source>
        <strain evidence="3 4">DSM 28570</strain>
    </source>
</reference>
<keyword evidence="2" id="KW-0472">Membrane</keyword>
<evidence type="ECO:0000313" key="3">
    <source>
        <dbReference type="EMBL" id="MBB5347456.1"/>
    </source>
</evidence>
<comment type="caution">
    <text evidence="3">The sequence shown here is derived from an EMBL/GenBank/DDBJ whole genome shotgun (WGS) entry which is preliminary data.</text>
</comment>
<keyword evidence="2" id="KW-0812">Transmembrane</keyword>
<dbReference type="RefSeq" id="WP_183349238.1">
    <property type="nucleotide sequence ID" value="NZ_JACHEO010000004.1"/>
</dbReference>
<dbReference type="AlphaFoldDB" id="A0A840URK1"/>
<feature type="transmembrane region" description="Helical" evidence="2">
    <location>
        <begin position="145"/>
        <end position="162"/>
    </location>
</feature>
<accession>A0A840URK1</accession>
<evidence type="ECO:0000313" key="4">
    <source>
        <dbReference type="Proteomes" id="UP000539642"/>
    </source>
</evidence>
<proteinExistence type="predicted"/>
<feature type="transmembrane region" description="Helical" evidence="2">
    <location>
        <begin position="65"/>
        <end position="82"/>
    </location>
</feature>
<sequence length="334" mass="35726">MFDNAFLDGKIGTRSSSAMMILLTALLGSLLTALQAVLILFTGDAICIGDGCRIVENLTTVPPLVFHLAGLVFFQAIFWGMLLEKKNPGTVMKAMKVVLLAGMACEGVLVSFQFYISESFCLYCVVILALIVFLNLAVGTRQVGTGLLILASVFVVFSGLQFKSAAAGQAEDTSLTAGTYGLRPGTEPGPKISLFFSSSCLYCEKIIATLKERHGCTVRFQPVDRIPGFDFPGLQPAPSYSPEVNRNFLRTLDIDEIPVLLAKDADGILILKGEGPIRGYLDRNCPQDQPADNAAGSAPGMTGERFIPQPADDSCSAFDGCEESTSRQPAGTAW</sequence>
<keyword evidence="4" id="KW-1185">Reference proteome</keyword>
<dbReference type="Proteomes" id="UP000539642">
    <property type="component" value="Unassembled WGS sequence"/>
</dbReference>
<dbReference type="EMBL" id="JACHEO010000004">
    <property type="protein sequence ID" value="MBB5347456.1"/>
    <property type="molecule type" value="Genomic_DNA"/>
</dbReference>